<organism evidence="1 2">
    <name type="scientific">Aspergillus saccharolyticus JOP 1030-1</name>
    <dbReference type="NCBI Taxonomy" id="1450539"/>
    <lineage>
        <taxon>Eukaryota</taxon>
        <taxon>Fungi</taxon>
        <taxon>Dikarya</taxon>
        <taxon>Ascomycota</taxon>
        <taxon>Pezizomycotina</taxon>
        <taxon>Eurotiomycetes</taxon>
        <taxon>Eurotiomycetidae</taxon>
        <taxon>Eurotiales</taxon>
        <taxon>Aspergillaceae</taxon>
        <taxon>Aspergillus</taxon>
        <taxon>Aspergillus subgen. Circumdati</taxon>
    </lineage>
</organism>
<evidence type="ECO:0000313" key="1">
    <source>
        <dbReference type="EMBL" id="PYH48528.1"/>
    </source>
</evidence>
<evidence type="ECO:0000313" key="2">
    <source>
        <dbReference type="Proteomes" id="UP000248349"/>
    </source>
</evidence>
<proteinExistence type="predicted"/>
<name>A0A319AA70_9EURO</name>
<dbReference type="AlphaFoldDB" id="A0A319AA70"/>
<sequence length="141" mass="15646">MTHDVDDRQSNWQAVTDMFIAKYSHLMRVLASGHHHWFGLLSPDADVTRIWDTFVDYDERSVDAEMERCATQFILLNAADDSQAHRAVDTVSSQVCTSFVKVMKADECGRSVTVAMMMSSARSRSGARGGGTTLTTHIVTS</sequence>
<accession>A0A319AA70</accession>
<dbReference type="EMBL" id="KZ821221">
    <property type="protein sequence ID" value="PYH48528.1"/>
    <property type="molecule type" value="Genomic_DNA"/>
</dbReference>
<dbReference type="RefSeq" id="XP_025434510.1">
    <property type="nucleotide sequence ID" value="XM_025576247.1"/>
</dbReference>
<dbReference type="Proteomes" id="UP000248349">
    <property type="component" value="Unassembled WGS sequence"/>
</dbReference>
<protein>
    <submittedName>
        <fullName evidence="1">Uncharacterized protein</fullName>
    </submittedName>
</protein>
<reference evidence="1 2" key="1">
    <citation type="submission" date="2016-12" db="EMBL/GenBank/DDBJ databases">
        <title>The genomes of Aspergillus section Nigri reveals drivers in fungal speciation.</title>
        <authorList>
            <consortium name="DOE Joint Genome Institute"/>
            <person name="Vesth T.C."/>
            <person name="Nybo J."/>
            <person name="Theobald S."/>
            <person name="Brandl J."/>
            <person name="Frisvad J.C."/>
            <person name="Nielsen K.F."/>
            <person name="Lyhne E.K."/>
            <person name="Kogle M.E."/>
            <person name="Kuo A."/>
            <person name="Riley R."/>
            <person name="Clum A."/>
            <person name="Nolan M."/>
            <person name="Lipzen A."/>
            <person name="Salamov A."/>
            <person name="Henrissat B."/>
            <person name="Wiebenga A."/>
            <person name="De Vries R.P."/>
            <person name="Grigoriev I.V."/>
            <person name="Mortensen U.H."/>
            <person name="Andersen M.R."/>
            <person name="Baker S.E."/>
        </authorList>
    </citation>
    <scope>NUCLEOTIDE SEQUENCE [LARGE SCALE GENOMIC DNA]</scope>
    <source>
        <strain evidence="1 2">JOP 1030-1</strain>
    </source>
</reference>
<keyword evidence="2" id="KW-1185">Reference proteome</keyword>
<dbReference type="GeneID" id="37077475"/>
<dbReference type="STRING" id="1450539.A0A319AA70"/>
<gene>
    <name evidence="1" type="ORF">BP01DRAFT_363006</name>
</gene>
<dbReference type="OrthoDB" id="10261782at2759"/>